<evidence type="ECO:0000313" key="1">
    <source>
        <dbReference type="EMBL" id="CAG8589831.1"/>
    </source>
</evidence>
<dbReference type="Proteomes" id="UP000789920">
    <property type="component" value="Unassembled WGS sequence"/>
</dbReference>
<organism evidence="1 2">
    <name type="scientific">Racocetra persica</name>
    <dbReference type="NCBI Taxonomy" id="160502"/>
    <lineage>
        <taxon>Eukaryota</taxon>
        <taxon>Fungi</taxon>
        <taxon>Fungi incertae sedis</taxon>
        <taxon>Mucoromycota</taxon>
        <taxon>Glomeromycotina</taxon>
        <taxon>Glomeromycetes</taxon>
        <taxon>Diversisporales</taxon>
        <taxon>Gigasporaceae</taxon>
        <taxon>Racocetra</taxon>
    </lineage>
</organism>
<dbReference type="EMBL" id="CAJVQC010008230">
    <property type="protein sequence ID" value="CAG8589831.1"/>
    <property type="molecule type" value="Genomic_DNA"/>
</dbReference>
<comment type="caution">
    <text evidence="1">The sequence shown here is derived from an EMBL/GenBank/DDBJ whole genome shotgun (WGS) entry which is preliminary data.</text>
</comment>
<keyword evidence="2" id="KW-1185">Reference proteome</keyword>
<reference evidence="1" key="1">
    <citation type="submission" date="2021-06" db="EMBL/GenBank/DDBJ databases">
        <authorList>
            <person name="Kallberg Y."/>
            <person name="Tangrot J."/>
            <person name="Rosling A."/>
        </authorList>
    </citation>
    <scope>NUCLEOTIDE SEQUENCE</scope>
    <source>
        <strain evidence="1">MA461A</strain>
    </source>
</reference>
<sequence>LIDWHKFWGQPVESSSHRRKWKKNNGRVKRFSNPFILMKTDVTREIHDLNIQNLKSLFKFLKKKINMSIVKNGSLTNIDFEILANTQIRFFLPNRLSQEELTLTRGNINTLLKILKDKIDGTDICSISSRAWTIAKGTQHKKYVKVFEELRKEYKTQFPNQNYHSKRSLNVQEPITFDDHFSFSPTNDYFLSEVLFQGERTQVNNMPIENMMSITHQGYVPVWPTEQLPTFHEPRIGEDQYF</sequence>
<proteinExistence type="predicted"/>
<gene>
    <name evidence="1" type="ORF">RPERSI_LOCUS5490</name>
</gene>
<feature type="non-terminal residue" evidence="1">
    <location>
        <position position="1"/>
    </location>
</feature>
<evidence type="ECO:0000313" key="2">
    <source>
        <dbReference type="Proteomes" id="UP000789920"/>
    </source>
</evidence>
<protein>
    <submittedName>
        <fullName evidence="1">7161_t:CDS:1</fullName>
    </submittedName>
</protein>
<accession>A0ACA9MPE0</accession>
<name>A0ACA9MPE0_9GLOM</name>